<keyword evidence="3" id="KW-1185">Reference proteome</keyword>
<dbReference type="AlphaFoldDB" id="A0A5N5X0Q4"/>
<evidence type="ECO:0000313" key="2">
    <source>
        <dbReference type="EMBL" id="KAB8073597.1"/>
    </source>
</evidence>
<accession>A0A5N5X0Q4</accession>
<feature type="signal peptide" evidence="1">
    <location>
        <begin position="1"/>
        <end position="17"/>
    </location>
</feature>
<reference evidence="2 3" key="1">
    <citation type="submission" date="2019-04" db="EMBL/GenBank/DDBJ databases">
        <title>Friends and foes A comparative genomics study of 23 Aspergillus species from section Flavi.</title>
        <authorList>
            <consortium name="DOE Joint Genome Institute"/>
            <person name="Kjaerbolling I."/>
            <person name="Vesth T."/>
            <person name="Frisvad J.C."/>
            <person name="Nybo J.L."/>
            <person name="Theobald S."/>
            <person name="Kildgaard S."/>
            <person name="Isbrandt T."/>
            <person name="Kuo A."/>
            <person name="Sato A."/>
            <person name="Lyhne E.K."/>
            <person name="Kogle M.E."/>
            <person name="Wiebenga A."/>
            <person name="Kun R.S."/>
            <person name="Lubbers R.J."/>
            <person name="Makela M.R."/>
            <person name="Barry K."/>
            <person name="Chovatia M."/>
            <person name="Clum A."/>
            <person name="Daum C."/>
            <person name="Haridas S."/>
            <person name="He G."/>
            <person name="LaButti K."/>
            <person name="Lipzen A."/>
            <person name="Mondo S."/>
            <person name="Riley R."/>
            <person name="Salamov A."/>
            <person name="Simmons B.A."/>
            <person name="Magnuson J.K."/>
            <person name="Henrissat B."/>
            <person name="Mortensen U.H."/>
            <person name="Larsen T.O."/>
            <person name="Devries R.P."/>
            <person name="Grigoriev I.V."/>
            <person name="Machida M."/>
            <person name="Baker S.E."/>
            <person name="Andersen M.R."/>
        </authorList>
    </citation>
    <scope>NUCLEOTIDE SEQUENCE [LARGE SCALE GENOMIC DNA]</scope>
    <source>
        <strain evidence="2 3">CBS 151.66</strain>
    </source>
</reference>
<proteinExistence type="predicted"/>
<dbReference type="OrthoDB" id="4416590at2759"/>
<evidence type="ECO:0000313" key="3">
    <source>
        <dbReference type="Proteomes" id="UP000326565"/>
    </source>
</evidence>
<dbReference type="Proteomes" id="UP000326565">
    <property type="component" value="Unassembled WGS sequence"/>
</dbReference>
<feature type="chain" id="PRO_5024843625" description="AA1-like domain-containing protein" evidence="1">
    <location>
        <begin position="18"/>
        <end position="155"/>
    </location>
</feature>
<evidence type="ECO:0008006" key="4">
    <source>
        <dbReference type="Google" id="ProtNLM"/>
    </source>
</evidence>
<gene>
    <name evidence="2" type="ORF">BDV29DRAFT_157467</name>
</gene>
<protein>
    <recommendedName>
        <fullName evidence="4">AA1-like domain-containing protein</fullName>
    </recommendedName>
</protein>
<name>A0A5N5X0Q4_9EURO</name>
<dbReference type="EMBL" id="ML732224">
    <property type="protein sequence ID" value="KAB8073597.1"/>
    <property type="molecule type" value="Genomic_DNA"/>
</dbReference>
<evidence type="ECO:0000256" key="1">
    <source>
        <dbReference type="SAM" id="SignalP"/>
    </source>
</evidence>
<sequence>MKFTVCSLLLAASTALAGPTIFNRSNSLKINEMRASTSQGGSATMHFVLTDPNYPDDTPSDCNLNWPYGSNPDQNSRCNNGEYYIRFPNGARDIGYFTLELERVSGPVTVKGQALLSDNANGDTPGTKWICEQEQDPTAGVIKRCSYNGVLEIEV</sequence>
<keyword evidence="1" id="KW-0732">Signal</keyword>
<organism evidence="2 3">
    <name type="scientific">Aspergillus leporis</name>
    <dbReference type="NCBI Taxonomy" id="41062"/>
    <lineage>
        <taxon>Eukaryota</taxon>
        <taxon>Fungi</taxon>
        <taxon>Dikarya</taxon>
        <taxon>Ascomycota</taxon>
        <taxon>Pezizomycotina</taxon>
        <taxon>Eurotiomycetes</taxon>
        <taxon>Eurotiomycetidae</taxon>
        <taxon>Eurotiales</taxon>
        <taxon>Aspergillaceae</taxon>
        <taxon>Aspergillus</taxon>
        <taxon>Aspergillus subgen. Circumdati</taxon>
    </lineage>
</organism>